<evidence type="ECO:0000256" key="2">
    <source>
        <dbReference type="ARBA" id="ARBA00012202"/>
    </source>
</evidence>
<dbReference type="SUPFAM" id="SSF55073">
    <property type="entry name" value="Nucleotide cyclase"/>
    <property type="match status" value="1"/>
</dbReference>
<feature type="compositionally biased region" description="Basic residues" evidence="12">
    <location>
        <begin position="1416"/>
        <end position="1427"/>
    </location>
</feature>
<evidence type="ECO:0000259" key="15">
    <source>
        <dbReference type="PROSITE" id="PS50011"/>
    </source>
</evidence>
<evidence type="ECO:0000256" key="7">
    <source>
        <dbReference type="ARBA" id="ARBA00022989"/>
    </source>
</evidence>
<dbReference type="PRINTS" id="PR00109">
    <property type="entry name" value="TYRKINASE"/>
</dbReference>
<feature type="domain" description="Guanylate cyclase" evidence="16">
    <location>
        <begin position="1205"/>
        <end position="1337"/>
    </location>
</feature>
<feature type="region of interest" description="Disordered" evidence="12">
    <location>
        <begin position="843"/>
        <end position="874"/>
    </location>
</feature>
<dbReference type="PROSITE" id="PS00107">
    <property type="entry name" value="PROTEIN_KINASE_ATP"/>
    <property type="match status" value="1"/>
</dbReference>
<dbReference type="InterPro" id="IPR009030">
    <property type="entry name" value="Growth_fac_rcpt_cys_sf"/>
</dbReference>
<feature type="transmembrane region" description="Helical" evidence="13">
    <location>
        <begin position="745"/>
        <end position="768"/>
    </location>
</feature>
<dbReference type="EC" id="4.6.1.2" evidence="2"/>
<dbReference type="PROSITE" id="PS00108">
    <property type="entry name" value="PROTEIN_KINASE_ST"/>
    <property type="match status" value="1"/>
</dbReference>
<dbReference type="InterPro" id="IPR001054">
    <property type="entry name" value="A/G_cyclase"/>
</dbReference>
<keyword evidence="3" id="KW-0418">Kinase</keyword>
<dbReference type="FunFam" id="3.30.70.1230:FF:000030">
    <property type="entry name" value="Si:ch211-215j19.12"/>
    <property type="match status" value="1"/>
</dbReference>
<dbReference type="SUPFAM" id="SSF56112">
    <property type="entry name" value="Protein kinase-like (PK-like)"/>
    <property type="match status" value="1"/>
</dbReference>
<keyword evidence="3" id="KW-0723">Serine/threonine-protein kinase</keyword>
<dbReference type="Pfam" id="PF07714">
    <property type="entry name" value="PK_Tyr_Ser-Thr"/>
    <property type="match status" value="1"/>
</dbReference>
<evidence type="ECO:0000256" key="11">
    <source>
        <dbReference type="PROSITE-ProRule" id="PRU10141"/>
    </source>
</evidence>
<evidence type="ECO:0000256" key="14">
    <source>
        <dbReference type="SAM" id="SignalP"/>
    </source>
</evidence>
<reference evidence="17" key="1">
    <citation type="submission" date="2023-08" db="EMBL/GenBank/DDBJ databases">
        <authorList>
            <person name="Audoor S."/>
            <person name="Bilcke G."/>
        </authorList>
    </citation>
    <scope>NUCLEOTIDE SEQUENCE</scope>
</reference>
<keyword evidence="18" id="KW-1185">Reference proteome</keyword>
<evidence type="ECO:0000256" key="6">
    <source>
        <dbReference type="ARBA" id="ARBA00022840"/>
    </source>
</evidence>
<dbReference type="Proteomes" id="UP001295423">
    <property type="component" value="Unassembled WGS sequence"/>
</dbReference>
<evidence type="ECO:0000256" key="4">
    <source>
        <dbReference type="ARBA" id="ARBA00022692"/>
    </source>
</evidence>
<dbReference type="GO" id="GO:0004383">
    <property type="term" value="F:guanylate cyclase activity"/>
    <property type="evidence" value="ECO:0007669"/>
    <property type="project" value="UniProtKB-EC"/>
</dbReference>
<keyword evidence="9" id="KW-0456">Lyase</keyword>
<comment type="subcellular location">
    <subcellularLocation>
        <location evidence="1">Membrane</location>
        <topology evidence="1">Single-pass membrane protein</topology>
    </subcellularLocation>
</comment>
<comment type="caution">
    <text evidence="17">The sequence shown here is derived from an EMBL/GenBank/DDBJ whole genome shotgun (WGS) entry which is preliminary data.</text>
</comment>
<dbReference type="GO" id="GO:0005524">
    <property type="term" value="F:ATP binding"/>
    <property type="evidence" value="ECO:0007669"/>
    <property type="project" value="UniProtKB-UniRule"/>
</dbReference>
<dbReference type="InterPro" id="IPR011009">
    <property type="entry name" value="Kinase-like_dom_sf"/>
</dbReference>
<dbReference type="SMART" id="SM00044">
    <property type="entry name" value="CYCc"/>
    <property type="match status" value="1"/>
</dbReference>
<organism evidence="17 18">
    <name type="scientific">Cylindrotheca closterium</name>
    <dbReference type="NCBI Taxonomy" id="2856"/>
    <lineage>
        <taxon>Eukaryota</taxon>
        <taxon>Sar</taxon>
        <taxon>Stramenopiles</taxon>
        <taxon>Ochrophyta</taxon>
        <taxon>Bacillariophyta</taxon>
        <taxon>Bacillariophyceae</taxon>
        <taxon>Bacillariophycidae</taxon>
        <taxon>Bacillariales</taxon>
        <taxon>Bacillariaceae</taxon>
        <taxon>Cylindrotheca</taxon>
    </lineage>
</organism>
<evidence type="ECO:0000256" key="3">
    <source>
        <dbReference type="ARBA" id="ARBA00022527"/>
    </source>
</evidence>
<dbReference type="GO" id="GO:0007168">
    <property type="term" value="P:receptor guanylyl cyclase signaling pathway"/>
    <property type="evidence" value="ECO:0007669"/>
    <property type="project" value="TreeGrafter"/>
</dbReference>
<dbReference type="CDD" id="cd13999">
    <property type="entry name" value="STKc_MAP3K-like"/>
    <property type="match status" value="1"/>
</dbReference>
<keyword evidence="4 13" id="KW-0812">Transmembrane</keyword>
<dbReference type="PANTHER" id="PTHR11920:SF335">
    <property type="entry name" value="GUANYLATE CYCLASE"/>
    <property type="match status" value="1"/>
</dbReference>
<evidence type="ECO:0000313" key="18">
    <source>
        <dbReference type="Proteomes" id="UP001295423"/>
    </source>
</evidence>
<dbReference type="Gene3D" id="1.10.510.10">
    <property type="entry name" value="Transferase(Phosphotransferase) domain 1"/>
    <property type="match status" value="1"/>
</dbReference>
<dbReference type="Gene3D" id="3.40.190.10">
    <property type="entry name" value="Periplasmic binding protein-like II"/>
    <property type="match status" value="1"/>
</dbReference>
<gene>
    <name evidence="17" type="ORF">CYCCA115_LOCUS10087</name>
</gene>
<keyword evidence="5 11" id="KW-0547">Nucleotide-binding</keyword>
<dbReference type="Gene3D" id="3.30.70.1230">
    <property type="entry name" value="Nucleotide cyclase"/>
    <property type="match status" value="1"/>
</dbReference>
<dbReference type="EMBL" id="CAKOGP040001557">
    <property type="protein sequence ID" value="CAJ1945945.1"/>
    <property type="molecule type" value="Genomic_DNA"/>
</dbReference>
<feature type="binding site" evidence="11">
    <location>
        <position position="816"/>
    </location>
    <ligand>
        <name>ATP</name>
        <dbReference type="ChEBI" id="CHEBI:30616"/>
    </ligand>
</feature>
<dbReference type="InterPro" id="IPR008271">
    <property type="entry name" value="Ser/Thr_kinase_AS"/>
</dbReference>
<keyword evidence="3" id="KW-0808">Transferase</keyword>
<dbReference type="GO" id="GO:0005886">
    <property type="term" value="C:plasma membrane"/>
    <property type="evidence" value="ECO:0007669"/>
    <property type="project" value="TreeGrafter"/>
</dbReference>
<accession>A0AAD2CU54</accession>
<dbReference type="InterPro" id="IPR000719">
    <property type="entry name" value="Prot_kinase_dom"/>
</dbReference>
<evidence type="ECO:0000256" key="5">
    <source>
        <dbReference type="ARBA" id="ARBA00022741"/>
    </source>
</evidence>
<dbReference type="SUPFAM" id="SSF53850">
    <property type="entry name" value="Periplasmic binding protein-like II"/>
    <property type="match status" value="1"/>
</dbReference>
<keyword evidence="7 13" id="KW-1133">Transmembrane helix</keyword>
<dbReference type="SUPFAM" id="SSF57184">
    <property type="entry name" value="Growth factor receptor domain"/>
    <property type="match status" value="1"/>
</dbReference>
<dbReference type="PANTHER" id="PTHR11920">
    <property type="entry name" value="GUANYLYL CYCLASE"/>
    <property type="match status" value="1"/>
</dbReference>
<keyword evidence="10" id="KW-0141">cGMP biosynthesis</keyword>
<evidence type="ECO:0000313" key="17">
    <source>
        <dbReference type="EMBL" id="CAJ1945945.1"/>
    </source>
</evidence>
<dbReference type="InterPro" id="IPR001245">
    <property type="entry name" value="Ser-Thr/Tyr_kinase_cat_dom"/>
</dbReference>
<dbReference type="InterPro" id="IPR017441">
    <property type="entry name" value="Protein_kinase_ATP_BS"/>
</dbReference>
<dbReference type="PROSITE" id="PS50125">
    <property type="entry name" value="GUANYLATE_CYCLASE_2"/>
    <property type="match status" value="1"/>
</dbReference>
<evidence type="ECO:0000259" key="16">
    <source>
        <dbReference type="PROSITE" id="PS50125"/>
    </source>
</evidence>
<evidence type="ECO:0000256" key="10">
    <source>
        <dbReference type="ARBA" id="ARBA00023293"/>
    </source>
</evidence>
<keyword evidence="8 13" id="KW-0472">Membrane</keyword>
<dbReference type="InterPro" id="IPR029787">
    <property type="entry name" value="Nucleotide_cyclase"/>
</dbReference>
<evidence type="ECO:0000256" key="12">
    <source>
        <dbReference type="SAM" id="MobiDB-lite"/>
    </source>
</evidence>
<feature type="signal peptide" evidence="14">
    <location>
        <begin position="1"/>
        <end position="26"/>
    </location>
</feature>
<dbReference type="SMART" id="SM00220">
    <property type="entry name" value="S_TKc"/>
    <property type="match status" value="1"/>
</dbReference>
<dbReference type="CDD" id="cd07302">
    <property type="entry name" value="CHD"/>
    <property type="match status" value="1"/>
</dbReference>
<dbReference type="InterPro" id="IPR050401">
    <property type="entry name" value="Cyclic_nucleotide_synthase"/>
</dbReference>
<feature type="compositionally biased region" description="Low complexity" evidence="12">
    <location>
        <begin position="1461"/>
        <end position="1472"/>
    </location>
</feature>
<feature type="domain" description="Protein kinase" evidence="15">
    <location>
        <begin position="789"/>
        <end position="1161"/>
    </location>
</feature>
<dbReference type="Pfam" id="PF12974">
    <property type="entry name" value="Phosphonate-bd"/>
    <property type="match status" value="1"/>
</dbReference>
<dbReference type="GO" id="GO:0004016">
    <property type="term" value="F:adenylate cyclase activity"/>
    <property type="evidence" value="ECO:0007669"/>
    <property type="project" value="TreeGrafter"/>
</dbReference>
<sequence length="1472" mass="164515">MNQITTVTKLQRVLFLLVSHILFVSSQNENISELWPEGELNCLQGFRQYNPITQKKIYHVGVHASAGIETAKREFNLTFEEYLNEAVGKRWDPPIEFKMKITDDSIRDWLDNKEDVDFMYTDTGIYSCIGVEIGAKPIATTVARLESRGRNYELDIFAGTMMVLADNDDIGSIEDLKGKVIGAQAFSDFAGAQAQFYMMQKEGINPLIDAKQVIFTGNNEDTIQGILDGRWDVGFVRTGQVERTMDPSTGQLVDPSLVKVIAPRIHIMDGGELFPFLHSTPVFPEWPFAAKDTVDHIVAEEVGDALMALNKHATIGQLIVECQEAATTQAERNICDTSPPEYFDPNARCDTSRELATLAYNAGLAGFHGGFHSPRSHFHVRTMQQDGGFIIQDAKGNSRCERNSKYYNGIICPDGYYKVSEDIFDTQCQAKGLSCQDGYSCYCQPCIQAFDVNVFPWKSEDESSNFSQESGCYKMSLCGVVQQRKTAVFRAFDNLRRTNATMAVKSHVGDLETHILTREVEPFLYEFEFSQPNTGVSILEIFVDEEQIPESPIQVQVVDRDCEAAYPGENRIPDALGECVCPSGTVEIDGVCTSNDAHEVSVYPWVVDGEHTSMKITHQSGCRKMNLCGAVPQTKEIRFKAQDNRKRNNATVTALMHIGQEERFLSVIETDSYSYEFGLSHNERGVAILEIFVDEVQIPDSPIRVEITSRDCNTDFPGQRMIPSDLGVCECSDSTIMIGEECVPLGTFTAIMAAIGGLIGFLIVYCYLGYRRKKSDEVWHVNPEELDFSHPVEVIGQGAFGVVIAAEYRGTRVAIKRVIPQQDVARTRAGSLPSVAGSVVSGSIVSQDGPGDVETGADSPKTTTMSDSRESALSDSNLSDLLAMPFDRKKSRLSKWLPFQDSMSRSKLTILGNASGGSTTHKSLRSRLFFRCDETYQRQQEFKAEMRLLSRLRHPCITTVMGAVMAGDSPMMVMECMENGSLYDLLRNETLYTGGEIIMQIVRDVAQGLRFLHASKPPILHRDLKAKNILIDSRFRAKVADFGLSTKNKKSLSGTPFWMAPEYILGKTEYTPSCDIYAFGMIIYEIYSRKIPYEGQNPRKVLHKVCDPRINYRPQVPDTCPKRMTEIMKKCWSSNTRFRPESKDLDMIFADMSSHDAEPLIDQNNTRLRTEVAAGDMLYQVFPKKVADQLKLGQKVEPETHNNVTVFFSDIVRFTDISRSLAAVKVCDMLDRLYLAFDALANKHEVFKVETIGDAWVGVTNLEENQNSTHAKRIAEFAIDAVAAANNVLIDVDDPSAGCIHIRVGFHSGPVVSNVIGSLNPRYALFGDTMNTASRMESLSTSDRIQCSEASARILKEQAPDFPMRRRGKVAVKGKGHMVAYWIGSEPKRERSPSRPKGFDDKPIVEFEADEEERGKRRIFRKRKPKRVNMAGEMEEDPSNSAPSILRKSVMKGRDNAQPLSLSSRTASFSSQ</sequence>
<evidence type="ECO:0000256" key="9">
    <source>
        <dbReference type="ARBA" id="ARBA00023239"/>
    </source>
</evidence>
<proteinExistence type="predicted"/>
<dbReference type="GO" id="GO:0004674">
    <property type="term" value="F:protein serine/threonine kinase activity"/>
    <property type="evidence" value="ECO:0007669"/>
    <property type="project" value="UniProtKB-KW"/>
</dbReference>
<keyword evidence="14" id="KW-0732">Signal</keyword>
<protein>
    <recommendedName>
        <fullName evidence="2">guanylate cyclase</fullName>
        <ecNumber evidence="2">4.6.1.2</ecNumber>
    </recommendedName>
</protein>
<dbReference type="Pfam" id="PF00211">
    <property type="entry name" value="Guanylate_cyc"/>
    <property type="match status" value="1"/>
</dbReference>
<name>A0AAD2CU54_9STRA</name>
<dbReference type="GO" id="GO:0035556">
    <property type="term" value="P:intracellular signal transduction"/>
    <property type="evidence" value="ECO:0007669"/>
    <property type="project" value="InterPro"/>
</dbReference>
<evidence type="ECO:0000256" key="8">
    <source>
        <dbReference type="ARBA" id="ARBA00023136"/>
    </source>
</evidence>
<evidence type="ECO:0000256" key="1">
    <source>
        <dbReference type="ARBA" id="ARBA00004167"/>
    </source>
</evidence>
<dbReference type="Gene3D" id="3.30.200.20">
    <property type="entry name" value="Phosphorylase Kinase, domain 1"/>
    <property type="match status" value="1"/>
</dbReference>
<feature type="region of interest" description="Disordered" evidence="12">
    <location>
        <begin position="1384"/>
        <end position="1472"/>
    </location>
</feature>
<dbReference type="PROSITE" id="PS50011">
    <property type="entry name" value="PROTEIN_KINASE_DOM"/>
    <property type="match status" value="1"/>
</dbReference>
<keyword evidence="6 11" id="KW-0067">ATP-binding</keyword>
<dbReference type="GO" id="GO:0001653">
    <property type="term" value="F:peptide receptor activity"/>
    <property type="evidence" value="ECO:0007669"/>
    <property type="project" value="TreeGrafter"/>
</dbReference>
<feature type="compositionally biased region" description="Basic and acidic residues" evidence="12">
    <location>
        <begin position="1386"/>
        <end position="1405"/>
    </location>
</feature>
<evidence type="ECO:0000256" key="13">
    <source>
        <dbReference type="SAM" id="Phobius"/>
    </source>
</evidence>
<feature type="chain" id="PRO_5042173002" description="guanylate cyclase" evidence="14">
    <location>
        <begin position="27"/>
        <end position="1472"/>
    </location>
</feature>